<gene>
    <name evidence="1" type="ORF">SVIM_LOCUS450332</name>
</gene>
<accession>A0A6N2N3W1</accession>
<name>A0A6N2N3W1_SALVM</name>
<organism evidence="1">
    <name type="scientific">Salix viminalis</name>
    <name type="common">Common osier</name>
    <name type="synonym">Basket willow</name>
    <dbReference type="NCBI Taxonomy" id="40686"/>
    <lineage>
        <taxon>Eukaryota</taxon>
        <taxon>Viridiplantae</taxon>
        <taxon>Streptophyta</taxon>
        <taxon>Embryophyta</taxon>
        <taxon>Tracheophyta</taxon>
        <taxon>Spermatophyta</taxon>
        <taxon>Magnoliopsida</taxon>
        <taxon>eudicotyledons</taxon>
        <taxon>Gunneridae</taxon>
        <taxon>Pentapetalae</taxon>
        <taxon>rosids</taxon>
        <taxon>fabids</taxon>
        <taxon>Malpighiales</taxon>
        <taxon>Salicaceae</taxon>
        <taxon>Saliceae</taxon>
        <taxon>Salix</taxon>
    </lineage>
</organism>
<dbReference type="AlphaFoldDB" id="A0A6N2N3W1"/>
<evidence type="ECO:0000313" key="1">
    <source>
        <dbReference type="EMBL" id="VFU60678.1"/>
    </source>
</evidence>
<reference evidence="1" key="1">
    <citation type="submission" date="2019-03" db="EMBL/GenBank/DDBJ databases">
        <authorList>
            <person name="Mank J."/>
            <person name="Almeida P."/>
        </authorList>
    </citation>
    <scope>NUCLEOTIDE SEQUENCE</scope>
    <source>
        <strain evidence="1">78183</strain>
    </source>
</reference>
<dbReference type="EMBL" id="CAADRP010002074">
    <property type="protein sequence ID" value="VFU60678.1"/>
    <property type="molecule type" value="Genomic_DNA"/>
</dbReference>
<proteinExistence type="predicted"/>
<protein>
    <submittedName>
        <fullName evidence="1">Uncharacterized protein</fullName>
    </submittedName>
</protein>
<sequence>MSVVRTRSSRVAIRTLSSSTSINRSCAHGSASSDDATCGSPTWIGKGLTCVCFKRKGAYERICINLTPQQASELATRTKKY</sequence>